<evidence type="ECO:0000256" key="2">
    <source>
        <dbReference type="SAM" id="Phobius"/>
    </source>
</evidence>
<sequence length="127" mass="12468">MTTAYARCSACSAALGADADWCPQCFTSVRAAPAPAEPEPVSLDVPLPAATSPGATEPAAARSATPASAAPDDALAALRVLEAQDPVNLLGSRLVEPRVKLGAVLGGGLGLAALLVLALTLLGALVA</sequence>
<evidence type="ECO:0000313" key="4">
    <source>
        <dbReference type="Proteomes" id="UP000800981"/>
    </source>
</evidence>
<protein>
    <recommendedName>
        <fullName evidence="5">Zinc ribbon domain-containing protein</fullName>
    </recommendedName>
</protein>
<comment type="caution">
    <text evidence="3">The sequence shown here is derived from an EMBL/GenBank/DDBJ whole genome shotgun (WGS) entry which is preliminary data.</text>
</comment>
<evidence type="ECO:0000313" key="3">
    <source>
        <dbReference type="EMBL" id="NHC12382.1"/>
    </source>
</evidence>
<organism evidence="3 4">
    <name type="scientific">Motilibacter deserti</name>
    <dbReference type="NCBI Taxonomy" id="2714956"/>
    <lineage>
        <taxon>Bacteria</taxon>
        <taxon>Bacillati</taxon>
        <taxon>Actinomycetota</taxon>
        <taxon>Actinomycetes</taxon>
        <taxon>Motilibacterales</taxon>
        <taxon>Motilibacteraceae</taxon>
        <taxon>Motilibacter</taxon>
    </lineage>
</organism>
<name>A0ABX0GNT4_9ACTN</name>
<gene>
    <name evidence="3" type="ORF">G9H71_01120</name>
</gene>
<feature type="compositionally biased region" description="Low complexity" evidence="1">
    <location>
        <begin position="55"/>
        <end position="68"/>
    </location>
</feature>
<feature type="region of interest" description="Disordered" evidence="1">
    <location>
        <begin position="35"/>
        <end position="68"/>
    </location>
</feature>
<feature type="transmembrane region" description="Helical" evidence="2">
    <location>
        <begin position="101"/>
        <end position="126"/>
    </location>
</feature>
<evidence type="ECO:0008006" key="5">
    <source>
        <dbReference type="Google" id="ProtNLM"/>
    </source>
</evidence>
<accession>A0ABX0GNT4</accession>
<keyword evidence="2" id="KW-0472">Membrane</keyword>
<evidence type="ECO:0000256" key="1">
    <source>
        <dbReference type="SAM" id="MobiDB-lite"/>
    </source>
</evidence>
<keyword evidence="4" id="KW-1185">Reference proteome</keyword>
<dbReference type="RefSeq" id="WP_166276584.1">
    <property type="nucleotide sequence ID" value="NZ_JAANNP010000001.1"/>
</dbReference>
<keyword evidence="2" id="KW-1133">Transmembrane helix</keyword>
<reference evidence="3 4" key="1">
    <citation type="submission" date="2020-03" db="EMBL/GenBank/DDBJ databases">
        <title>Two novel Motilibacter sp.</title>
        <authorList>
            <person name="Liu S."/>
        </authorList>
    </citation>
    <scope>NUCLEOTIDE SEQUENCE [LARGE SCALE GENOMIC DNA]</scope>
    <source>
        <strain evidence="3 4">E257</strain>
    </source>
</reference>
<dbReference type="EMBL" id="JAANNP010000001">
    <property type="protein sequence ID" value="NHC12382.1"/>
    <property type="molecule type" value="Genomic_DNA"/>
</dbReference>
<proteinExistence type="predicted"/>
<dbReference type="Proteomes" id="UP000800981">
    <property type="component" value="Unassembled WGS sequence"/>
</dbReference>
<keyword evidence="2" id="KW-0812">Transmembrane</keyword>